<name>C7RQZ9_ACCRE</name>
<dbReference type="AlphaFoldDB" id="C7RQZ9"/>
<keyword evidence="1" id="KW-1133">Transmembrane helix</keyword>
<proteinExistence type="predicted"/>
<dbReference type="EMBL" id="CP001715">
    <property type="protein sequence ID" value="ACV35680.1"/>
    <property type="molecule type" value="Genomic_DNA"/>
</dbReference>
<feature type="transmembrane region" description="Helical" evidence="1">
    <location>
        <begin position="198"/>
        <end position="218"/>
    </location>
</feature>
<evidence type="ECO:0000259" key="3">
    <source>
        <dbReference type="Pfam" id="PF07589"/>
    </source>
</evidence>
<sequence length="224" mass="23863" precursor="true">MSKRVARALRNVAMAVGIFAASTANAVFITDFGVDTETRHYAIGSGSTVSYTPGFFGGTPGTYAVSGKFDAELSHYWWKYFQDGDPTGSLGTFVSESKWLRFIKPVVVVSSTPIPPPDFEFPTYSVEVIGDALRGDNHPCTNPFPPDTFCSGSVLSLASLTGRISLGDIAVSGFQPTGFLGFEGFSYNINAAVVPSAVPLPTTTSLLMLGVGLLGWSVRRRKAL</sequence>
<dbReference type="Pfam" id="PF07589">
    <property type="entry name" value="PEP-CTERM"/>
    <property type="match status" value="1"/>
</dbReference>
<feature type="domain" description="Ice-binding protein C-terminal" evidence="3">
    <location>
        <begin position="197"/>
        <end position="221"/>
    </location>
</feature>
<keyword evidence="1" id="KW-0472">Membrane</keyword>
<evidence type="ECO:0000313" key="4">
    <source>
        <dbReference type="EMBL" id="ACV35680.1"/>
    </source>
</evidence>
<protein>
    <recommendedName>
        <fullName evidence="3">Ice-binding protein C-terminal domain-containing protein</fullName>
    </recommendedName>
</protein>
<dbReference type="HOGENOM" id="CLU_1232829_0_0_4"/>
<accession>C7RQZ9</accession>
<evidence type="ECO:0000256" key="1">
    <source>
        <dbReference type="SAM" id="Phobius"/>
    </source>
</evidence>
<keyword evidence="2" id="KW-0732">Signal</keyword>
<feature type="signal peptide" evidence="2">
    <location>
        <begin position="1"/>
        <end position="26"/>
    </location>
</feature>
<reference evidence="4" key="2">
    <citation type="submission" date="2009-09" db="EMBL/GenBank/DDBJ databases">
        <title>Complete sequence of chromosome of Candidatus Accumulibacter phosphatis clade IIA str. UW-1.</title>
        <authorList>
            <consortium name="US DOE Joint Genome Institute"/>
            <person name="Martin H.G."/>
            <person name="Ivanova N."/>
            <person name="Kunin V."/>
            <person name="Warnecke F."/>
            <person name="Barry K."/>
            <person name="He S."/>
            <person name="Salamov A."/>
            <person name="Szeto E."/>
            <person name="Dalin E."/>
            <person name="Pangilinan J.L."/>
            <person name="Lapidus A."/>
            <person name="Lowry S."/>
            <person name="Kyrpides N.C."/>
            <person name="McMahon K.D."/>
            <person name="Hugenholtz P."/>
        </authorList>
    </citation>
    <scope>NUCLEOTIDE SEQUENCE [LARGE SCALE GENOMIC DNA]</scope>
    <source>
        <strain evidence="4">UW-1</strain>
    </source>
</reference>
<dbReference type="InterPro" id="IPR013424">
    <property type="entry name" value="Ice-binding_C"/>
</dbReference>
<feature type="chain" id="PRO_5002983764" description="Ice-binding protein C-terminal domain-containing protein" evidence="2">
    <location>
        <begin position="27"/>
        <end position="224"/>
    </location>
</feature>
<dbReference type="OrthoDB" id="8559815at2"/>
<dbReference type="KEGG" id="app:CAP2UW1_2391"/>
<evidence type="ECO:0000256" key="2">
    <source>
        <dbReference type="SAM" id="SignalP"/>
    </source>
</evidence>
<gene>
    <name evidence="4" type="ordered locus">CAP2UW1_2391</name>
</gene>
<reference evidence="4" key="1">
    <citation type="submission" date="2009-08" db="EMBL/GenBank/DDBJ databases">
        <authorList>
            <consortium name="US DOE Joint Genome Institute"/>
            <person name="Lucas S."/>
            <person name="Copeland A."/>
            <person name="Lapidus A."/>
            <person name="Glavina del Rio T."/>
            <person name="Dalin E."/>
            <person name="Tice H."/>
            <person name="Bruce D."/>
            <person name="Barry K."/>
            <person name="Pitluck S."/>
            <person name="Lowry S."/>
            <person name="Larimer F."/>
            <person name="Land M."/>
            <person name="Hauser L."/>
            <person name="Kyrpides N."/>
            <person name="Ivanova N."/>
            <person name="McMahon K.D."/>
            <person name="Hugenholtz P."/>
        </authorList>
    </citation>
    <scope>NUCLEOTIDE SEQUENCE</scope>
    <source>
        <strain evidence="4">UW-1</strain>
    </source>
</reference>
<keyword evidence="1" id="KW-0812">Transmembrane</keyword>
<organism evidence="4">
    <name type="scientific">Accumulibacter regalis</name>
    <dbReference type="NCBI Taxonomy" id="522306"/>
    <lineage>
        <taxon>Bacteria</taxon>
        <taxon>Pseudomonadati</taxon>
        <taxon>Pseudomonadota</taxon>
        <taxon>Betaproteobacteria</taxon>
        <taxon>Candidatus Accumulibacter</taxon>
    </lineage>
</organism>